<dbReference type="AlphaFoldDB" id="E2BBP5"/>
<organism evidence="4">
    <name type="scientific">Harpegnathos saltator</name>
    <name type="common">Jerdon's jumping ant</name>
    <dbReference type="NCBI Taxonomy" id="610380"/>
    <lineage>
        <taxon>Eukaryota</taxon>
        <taxon>Metazoa</taxon>
        <taxon>Ecdysozoa</taxon>
        <taxon>Arthropoda</taxon>
        <taxon>Hexapoda</taxon>
        <taxon>Insecta</taxon>
        <taxon>Pterygota</taxon>
        <taxon>Neoptera</taxon>
        <taxon>Endopterygota</taxon>
        <taxon>Hymenoptera</taxon>
        <taxon>Apocrita</taxon>
        <taxon>Aculeata</taxon>
        <taxon>Formicoidea</taxon>
        <taxon>Formicidae</taxon>
        <taxon>Ponerinae</taxon>
        <taxon>Ponerini</taxon>
        <taxon>Harpegnathos</taxon>
    </lineage>
</organism>
<evidence type="ECO:0000313" key="4">
    <source>
        <dbReference type="Proteomes" id="UP000008237"/>
    </source>
</evidence>
<dbReference type="GO" id="GO:0008270">
    <property type="term" value="F:zinc ion binding"/>
    <property type="evidence" value="ECO:0007669"/>
    <property type="project" value="UniProtKB-KW"/>
</dbReference>
<reference evidence="3 4" key="1">
    <citation type="journal article" date="2010" name="Science">
        <title>Genomic comparison of the ants Camponotus floridanus and Harpegnathos saltator.</title>
        <authorList>
            <person name="Bonasio R."/>
            <person name="Zhang G."/>
            <person name="Ye C."/>
            <person name="Mutti N.S."/>
            <person name="Fang X."/>
            <person name="Qin N."/>
            <person name="Donahue G."/>
            <person name="Yang P."/>
            <person name="Li Q."/>
            <person name="Li C."/>
            <person name="Zhang P."/>
            <person name="Huang Z."/>
            <person name="Berger S.L."/>
            <person name="Reinberg D."/>
            <person name="Wang J."/>
            <person name="Liebig J."/>
        </authorList>
    </citation>
    <scope>NUCLEOTIDE SEQUENCE [LARGE SCALE GENOMIC DNA]</scope>
    <source>
        <strain evidence="3 4">R22 G/1</strain>
    </source>
</reference>
<name>E2BBP5_HARSA</name>
<evidence type="ECO:0000259" key="2">
    <source>
        <dbReference type="PROSITE" id="PS50158"/>
    </source>
</evidence>
<dbReference type="Proteomes" id="UP000008237">
    <property type="component" value="Unassembled WGS sequence"/>
</dbReference>
<sequence length="93" mass="10260">EAAWVRCPLAPAQKMLTAGGIVMGWTRASVRVLEDRPLQCYRCLRYGHMAAICQTDFVLAGRCFRCGGAGHVAKGCTEAVRCPLCHHERKRAD</sequence>
<feature type="non-terminal residue" evidence="3">
    <location>
        <position position="1"/>
    </location>
</feature>
<dbReference type="InterPro" id="IPR001878">
    <property type="entry name" value="Znf_CCHC"/>
</dbReference>
<dbReference type="InterPro" id="IPR036875">
    <property type="entry name" value="Znf_CCHC_sf"/>
</dbReference>
<dbReference type="GO" id="GO:0003676">
    <property type="term" value="F:nucleic acid binding"/>
    <property type="evidence" value="ECO:0007669"/>
    <property type="project" value="InterPro"/>
</dbReference>
<dbReference type="SUPFAM" id="SSF57756">
    <property type="entry name" value="Retrovirus zinc finger-like domains"/>
    <property type="match status" value="1"/>
</dbReference>
<keyword evidence="1" id="KW-0479">Metal-binding</keyword>
<dbReference type="Gene3D" id="4.10.60.10">
    <property type="entry name" value="Zinc finger, CCHC-type"/>
    <property type="match status" value="1"/>
</dbReference>
<dbReference type="PROSITE" id="PS50158">
    <property type="entry name" value="ZF_CCHC"/>
    <property type="match status" value="1"/>
</dbReference>
<dbReference type="Pfam" id="PF00098">
    <property type="entry name" value="zf-CCHC"/>
    <property type="match status" value="2"/>
</dbReference>
<accession>E2BBP5</accession>
<feature type="non-terminal residue" evidence="3">
    <location>
        <position position="93"/>
    </location>
</feature>
<dbReference type="InParanoid" id="E2BBP5"/>
<protein>
    <recommendedName>
        <fullName evidence="2">CCHC-type domain-containing protein</fullName>
    </recommendedName>
</protein>
<keyword evidence="1" id="KW-0862">Zinc</keyword>
<feature type="domain" description="CCHC-type" evidence="2">
    <location>
        <begin position="62"/>
        <end position="78"/>
    </location>
</feature>
<evidence type="ECO:0000313" key="3">
    <source>
        <dbReference type="EMBL" id="EFN86883.1"/>
    </source>
</evidence>
<keyword evidence="1" id="KW-0863">Zinc-finger</keyword>
<evidence type="ECO:0000256" key="1">
    <source>
        <dbReference type="PROSITE-ProRule" id="PRU00047"/>
    </source>
</evidence>
<dbReference type="SMART" id="SM00343">
    <property type="entry name" value="ZnF_C2HC"/>
    <property type="match status" value="2"/>
</dbReference>
<gene>
    <name evidence="3" type="ORF">EAI_04020</name>
</gene>
<proteinExistence type="predicted"/>
<dbReference type="EMBL" id="GL447142">
    <property type="protein sequence ID" value="EFN86883.1"/>
    <property type="molecule type" value="Genomic_DNA"/>
</dbReference>
<keyword evidence="4" id="KW-1185">Reference proteome</keyword>